<proteinExistence type="predicted"/>
<evidence type="ECO:0000256" key="3">
    <source>
        <dbReference type="ARBA" id="ARBA00022475"/>
    </source>
</evidence>
<feature type="transmembrane region" description="Helical" evidence="7">
    <location>
        <begin position="129"/>
        <end position="154"/>
    </location>
</feature>
<evidence type="ECO:0000313" key="8">
    <source>
        <dbReference type="EMBL" id="SUZ56408.1"/>
    </source>
</evidence>
<keyword evidence="6 7" id="KW-0472">Membrane</keyword>
<evidence type="ECO:0000256" key="5">
    <source>
        <dbReference type="ARBA" id="ARBA00022989"/>
    </source>
</evidence>
<keyword evidence="5 7" id="KW-1133">Transmembrane helix</keyword>
<dbReference type="InterPro" id="IPR002781">
    <property type="entry name" value="TM_pro_TauE-like"/>
</dbReference>
<dbReference type="AlphaFoldDB" id="A0A381NRE5"/>
<evidence type="ECO:0008006" key="9">
    <source>
        <dbReference type="Google" id="ProtNLM"/>
    </source>
</evidence>
<evidence type="ECO:0000256" key="7">
    <source>
        <dbReference type="SAM" id="Phobius"/>
    </source>
</evidence>
<feature type="transmembrane region" description="Helical" evidence="7">
    <location>
        <begin position="74"/>
        <end position="92"/>
    </location>
</feature>
<dbReference type="InterPro" id="IPR052017">
    <property type="entry name" value="TSUP"/>
</dbReference>
<sequence length="253" mass="27575">MIDYYTIVIAVGVFTIAGTVKGVLGLGLPTISLALLTVAIDLPSAMSIMLVPSLITNIWQAVIGGNFKSTLIRIWPFILFAFGTIWIGALFLTRINLFLLSSLLGGVLIVYSVLNLSGFRFVVEARNEFWVGGLLGCINGILTGMTGSFVVPGIMYLQGINLKRDALIQAMGMLFTVSTFALALSLQQNRFLSFNHGVLSCLCLFPAIVGMVIGQKIRNKLPEKTFRKVLFSSLLVLGVYLLVVKLSHYVNHI</sequence>
<keyword evidence="4 7" id="KW-0812">Transmembrane</keyword>
<gene>
    <name evidence="8" type="ORF">METZ01_LOCUS9262</name>
</gene>
<evidence type="ECO:0000256" key="2">
    <source>
        <dbReference type="ARBA" id="ARBA00022448"/>
    </source>
</evidence>
<dbReference type="EMBL" id="UINC01000499">
    <property type="protein sequence ID" value="SUZ56408.1"/>
    <property type="molecule type" value="Genomic_DNA"/>
</dbReference>
<reference evidence="8" key="1">
    <citation type="submission" date="2018-05" db="EMBL/GenBank/DDBJ databases">
        <authorList>
            <person name="Lanie J.A."/>
            <person name="Ng W.-L."/>
            <person name="Kazmierczak K.M."/>
            <person name="Andrzejewski T.M."/>
            <person name="Davidsen T.M."/>
            <person name="Wayne K.J."/>
            <person name="Tettelin H."/>
            <person name="Glass J.I."/>
            <person name="Rusch D."/>
            <person name="Podicherti R."/>
            <person name="Tsui H.-C.T."/>
            <person name="Winkler M.E."/>
        </authorList>
    </citation>
    <scope>NUCLEOTIDE SEQUENCE</scope>
</reference>
<dbReference type="GO" id="GO:0005886">
    <property type="term" value="C:plasma membrane"/>
    <property type="evidence" value="ECO:0007669"/>
    <property type="project" value="UniProtKB-SubCell"/>
</dbReference>
<organism evidence="8">
    <name type="scientific">marine metagenome</name>
    <dbReference type="NCBI Taxonomy" id="408172"/>
    <lineage>
        <taxon>unclassified sequences</taxon>
        <taxon>metagenomes</taxon>
        <taxon>ecological metagenomes</taxon>
    </lineage>
</organism>
<evidence type="ECO:0000256" key="4">
    <source>
        <dbReference type="ARBA" id="ARBA00022692"/>
    </source>
</evidence>
<keyword evidence="2" id="KW-0813">Transport</keyword>
<feature type="transmembrane region" description="Helical" evidence="7">
    <location>
        <begin position="166"/>
        <end position="186"/>
    </location>
</feature>
<feature type="transmembrane region" description="Helical" evidence="7">
    <location>
        <begin position="6"/>
        <end position="26"/>
    </location>
</feature>
<feature type="transmembrane region" description="Helical" evidence="7">
    <location>
        <begin position="192"/>
        <end position="213"/>
    </location>
</feature>
<evidence type="ECO:0000256" key="1">
    <source>
        <dbReference type="ARBA" id="ARBA00004651"/>
    </source>
</evidence>
<dbReference type="Pfam" id="PF01925">
    <property type="entry name" value="TauE"/>
    <property type="match status" value="1"/>
</dbReference>
<dbReference type="PANTHER" id="PTHR30269:SF32">
    <property type="entry name" value="MEMBRANE TRANSPORTER PROTEIN-RELATED"/>
    <property type="match status" value="1"/>
</dbReference>
<feature type="transmembrane region" description="Helical" evidence="7">
    <location>
        <begin position="33"/>
        <end position="54"/>
    </location>
</feature>
<accession>A0A381NRE5</accession>
<keyword evidence="3" id="KW-1003">Cell membrane</keyword>
<comment type="subcellular location">
    <subcellularLocation>
        <location evidence="1">Cell membrane</location>
        <topology evidence="1">Multi-pass membrane protein</topology>
    </subcellularLocation>
</comment>
<name>A0A381NRE5_9ZZZZ</name>
<feature type="transmembrane region" description="Helical" evidence="7">
    <location>
        <begin position="99"/>
        <end position="123"/>
    </location>
</feature>
<protein>
    <recommendedName>
        <fullName evidence="9">Membrane transporter protein</fullName>
    </recommendedName>
</protein>
<dbReference type="PANTHER" id="PTHR30269">
    <property type="entry name" value="TRANSMEMBRANE PROTEIN YFCA"/>
    <property type="match status" value="1"/>
</dbReference>
<evidence type="ECO:0000256" key="6">
    <source>
        <dbReference type="ARBA" id="ARBA00023136"/>
    </source>
</evidence>
<feature type="transmembrane region" description="Helical" evidence="7">
    <location>
        <begin position="225"/>
        <end position="243"/>
    </location>
</feature>